<dbReference type="CDD" id="cd05471">
    <property type="entry name" value="pepsin_like"/>
    <property type="match status" value="1"/>
</dbReference>
<comment type="similarity">
    <text evidence="1">Belongs to the peptidase A1 family.</text>
</comment>
<keyword evidence="7" id="KW-1185">Reference proteome</keyword>
<keyword evidence="3" id="KW-0472">Membrane</keyword>
<gene>
    <name evidence="6" type="ORF">SLS59_007364</name>
</gene>
<feature type="compositionally biased region" description="Basic and acidic residues" evidence="2">
    <location>
        <begin position="693"/>
        <end position="702"/>
    </location>
</feature>
<protein>
    <recommendedName>
        <fullName evidence="5">Peptidase A1 domain-containing protein</fullName>
    </recommendedName>
</protein>
<evidence type="ECO:0000256" key="2">
    <source>
        <dbReference type="SAM" id="MobiDB-lite"/>
    </source>
</evidence>
<evidence type="ECO:0000256" key="1">
    <source>
        <dbReference type="ARBA" id="ARBA00007447"/>
    </source>
</evidence>
<comment type="caution">
    <text evidence="6">The sequence shown here is derived from an EMBL/GenBank/DDBJ whole genome shotgun (WGS) entry which is preliminary data.</text>
</comment>
<feature type="region of interest" description="Disordered" evidence="2">
    <location>
        <begin position="504"/>
        <end position="554"/>
    </location>
</feature>
<dbReference type="InterPro" id="IPR033121">
    <property type="entry name" value="PEPTIDASE_A1"/>
</dbReference>
<keyword evidence="3" id="KW-0812">Transmembrane</keyword>
<evidence type="ECO:0000313" key="6">
    <source>
        <dbReference type="EMBL" id="KAL1597666.1"/>
    </source>
</evidence>
<dbReference type="Gene3D" id="2.40.70.10">
    <property type="entry name" value="Acid Proteases"/>
    <property type="match status" value="2"/>
</dbReference>
<dbReference type="Pfam" id="PF00026">
    <property type="entry name" value="Asp"/>
    <property type="match status" value="1"/>
</dbReference>
<proteinExistence type="inferred from homology"/>
<evidence type="ECO:0000259" key="5">
    <source>
        <dbReference type="PROSITE" id="PS51767"/>
    </source>
</evidence>
<keyword evidence="4" id="KW-0732">Signal</keyword>
<evidence type="ECO:0000256" key="4">
    <source>
        <dbReference type="SAM" id="SignalP"/>
    </source>
</evidence>
<reference evidence="6 7" key="1">
    <citation type="submission" date="2024-02" db="EMBL/GenBank/DDBJ databases">
        <title>De novo assembly and annotation of 12 fungi associated with fruit tree decline syndrome in Ontario, Canada.</title>
        <authorList>
            <person name="Sulman M."/>
            <person name="Ellouze W."/>
            <person name="Ilyukhin E."/>
        </authorList>
    </citation>
    <scope>NUCLEOTIDE SEQUENCE [LARGE SCALE GENOMIC DNA]</scope>
    <source>
        <strain evidence="6 7">M97-236</strain>
    </source>
</reference>
<accession>A0ABR3QZS7</accession>
<evidence type="ECO:0000256" key="3">
    <source>
        <dbReference type="SAM" id="Phobius"/>
    </source>
</evidence>
<organism evidence="6 7">
    <name type="scientific">Nothophoma quercina</name>
    <dbReference type="NCBI Taxonomy" id="749835"/>
    <lineage>
        <taxon>Eukaryota</taxon>
        <taxon>Fungi</taxon>
        <taxon>Dikarya</taxon>
        <taxon>Ascomycota</taxon>
        <taxon>Pezizomycotina</taxon>
        <taxon>Dothideomycetes</taxon>
        <taxon>Pleosporomycetidae</taxon>
        <taxon>Pleosporales</taxon>
        <taxon>Pleosporineae</taxon>
        <taxon>Didymellaceae</taxon>
        <taxon>Nothophoma</taxon>
    </lineage>
</organism>
<keyword evidence="3" id="KW-1133">Transmembrane helix</keyword>
<feature type="transmembrane region" description="Helical" evidence="3">
    <location>
        <begin position="466"/>
        <end position="488"/>
    </location>
</feature>
<feature type="chain" id="PRO_5047404463" description="Peptidase A1 domain-containing protein" evidence="4">
    <location>
        <begin position="28"/>
        <end position="702"/>
    </location>
</feature>
<dbReference type="Proteomes" id="UP001521222">
    <property type="component" value="Unassembled WGS sequence"/>
</dbReference>
<feature type="compositionally biased region" description="Polar residues" evidence="2">
    <location>
        <begin position="512"/>
        <end position="524"/>
    </location>
</feature>
<dbReference type="InterPro" id="IPR001461">
    <property type="entry name" value="Aspartic_peptidase_A1"/>
</dbReference>
<name>A0ABR3QZS7_9PLEO</name>
<dbReference type="PROSITE" id="PS51767">
    <property type="entry name" value="PEPTIDASE_A1"/>
    <property type="match status" value="1"/>
</dbReference>
<dbReference type="PRINTS" id="PR00792">
    <property type="entry name" value="PEPSIN"/>
</dbReference>
<dbReference type="PANTHER" id="PTHR47966:SF51">
    <property type="entry name" value="BETA-SITE APP-CLEAVING ENZYME, ISOFORM A-RELATED"/>
    <property type="match status" value="1"/>
</dbReference>
<dbReference type="SUPFAM" id="SSF50630">
    <property type="entry name" value="Acid proteases"/>
    <property type="match status" value="1"/>
</dbReference>
<feature type="compositionally biased region" description="Basic and acidic residues" evidence="2">
    <location>
        <begin position="544"/>
        <end position="554"/>
    </location>
</feature>
<feature type="signal peptide" evidence="4">
    <location>
        <begin position="1"/>
        <end position="27"/>
    </location>
</feature>
<dbReference type="PANTHER" id="PTHR47966">
    <property type="entry name" value="BETA-SITE APP-CLEAVING ENZYME, ISOFORM A-RELATED"/>
    <property type="match status" value="1"/>
</dbReference>
<sequence length="702" mass="77008">MLLHSGGQRAGLTTILLLWTSLSFCSATYVQKNTTNTPGYTLLQGVSSVPAPVTVAPDQGFYGIDGQWNTFTLRVGSQQAIAQVFPSTASQQIWVVNREACVSLFNDTRNNQIVSKFDQDCERNRGQLFNTTDSNTWDEQGFYGLHVGQTFGLDGNGYYGYDTVGLGIPGEEGPTVTNTTIATIKTPNFWLGHLGLQPKPTNFTQNMASVPSYMTRLFEQGSIPSLSFGYTAGVQYHDAMFLGSLTLGGYDSSRYISNNLSFVFSPDNERDLVVGLAGLTANTMTQSNIDLLKGIDDVTLYIDTTVAEIWLPLAICEAFEEAFGLTYDNTTNLYLVDDLLHQTLLAQNPTVTFTFRQTYTSDESVQITLPYAAFDLEAQTPYRGLTAASRYFPLRRADKKEQWVLGKTFLQEAYVTVDWERSRFSVYQCDWTYGKPSNIIPIVSPTYAKVSNATAKKGDSHTGVKVGVAVGCVFIVIFIATAIAGCFWRRRCNALAAKHAARAEVEAARKGTPTNTDEAPSSPVSEKGPNVFPKAELPGLSNVHRHEMGPDDKEKGSIEVMEVGNTERPVYEMLGDIPAPQEAAGRQLSEKETMIVREKNINGFNPTATPQPVQNVTRPAPVASFDSIAMINTRLPSSGVSPITPRAPRDGAHLEAGDTFYQLPPYRVQCDGRPVEDLLSPVSPLDAPLSTDSSRRRFSYES</sequence>
<dbReference type="InterPro" id="IPR021109">
    <property type="entry name" value="Peptidase_aspartic_dom_sf"/>
</dbReference>
<feature type="region of interest" description="Disordered" evidence="2">
    <location>
        <begin position="679"/>
        <end position="702"/>
    </location>
</feature>
<evidence type="ECO:0000313" key="7">
    <source>
        <dbReference type="Proteomes" id="UP001521222"/>
    </source>
</evidence>
<dbReference type="EMBL" id="JAKIXB020000025">
    <property type="protein sequence ID" value="KAL1597666.1"/>
    <property type="molecule type" value="Genomic_DNA"/>
</dbReference>
<dbReference type="InterPro" id="IPR034164">
    <property type="entry name" value="Pepsin-like_dom"/>
</dbReference>
<feature type="domain" description="Peptidase A1" evidence="5">
    <location>
        <begin position="69"/>
        <end position="427"/>
    </location>
</feature>